<gene>
    <name evidence="2" type="ORF">MARPO_0057s0085</name>
</gene>
<proteinExistence type="predicted"/>
<name>A0A2R6WUD1_MARPO</name>
<feature type="region of interest" description="Disordered" evidence="1">
    <location>
        <begin position="93"/>
        <end position="153"/>
    </location>
</feature>
<organism evidence="2 3">
    <name type="scientific">Marchantia polymorpha</name>
    <name type="common">Common liverwort</name>
    <name type="synonym">Marchantia aquatica</name>
    <dbReference type="NCBI Taxonomy" id="3197"/>
    <lineage>
        <taxon>Eukaryota</taxon>
        <taxon>Viridiplantae</taxon>
        <taxon>Streptophyta</taxon>
        <taxon>Embryophyta</taxon>
        <taxon>Marchantiophyta</taxon>
        <taxon>Marchantiopsida</taxon>
        <taxon>Marchantiidae</taxon>
        <taxon>Marchantiales</taxon>
        <taxon>Marchantiaceae</taxon>
        <taxon>Marchantia</taxon>
    </lineage>
</organism>
<dbReference type="Gramene" id="Mp7g05860.1">
    <property type="protein sequence ID" value="Mp7g05860.1.cds"/>
    <property type="gene ID" value="Mp7g05860"/>
</dbReference>
<feature type="compositionally biased region" description="Polar residues" evidence="1">
    <location>
        <begin position="116"/>
        <end position="125"/>
    </location>
</feature>
<dbReference type="EMBL" id="KZ772729">
    <property type="protein sequence ID" value="PTQ37467.1"/>
    <property type="molecule type" value="Genomic_DNA"/>
</dbReference>
<feature type="compositionally biased region" description="Polar residues" evidence="1">
    <location>
        <begin position="93"/>
        <end position="103"/>
    </location>
</feature>
<accession>A0A2R6WUD1</accession>
<evidence type="ECO:0000256" key="1">
    <source>
        <dbReference type="SAM" id="MobiDB-lite"/>
    </source>
</evidence>
<sequence>MKMGQKVGHLQAAMLSSYRNGDWSCSARREARENFRRQDLHRVRPLNTSGKGARAMIFSISSIAFSFCTCKKPRSLQPRWRILSTLILHKPTQSNASSVTVTSKCEPRETPANPGAPTSSESNHGAGNESREPRDDAVTAWASDSSAHIKLLP</sequence>
<dbReference type="AlphaFoldDB" id="A0A2R6WUD1"/>
<reference evidence="3" key="1">
    <citation type="journal article" date="2017" name="Cell">
        <title>Insights into land plant evolution garnered from the Marchantia polymorpha genome.</title>
        <authorList>
            <person name="Bowman J.L."/>
            <person name="Kohchi T."/>
            <person name="Yamato K.T."/>
            <person name="Jenkins J."/>
            <person name="Shu S."/>
            <person name="Ishizaki K."/>
            <person name="Yamaoka S."/>
            <person name="Nishihama R."/>
            <person name="Nakamura Y."/>
            <person name="Berger F."/>
            <person name="Adam C."/>
            <person name="Aki S.S."/>
            <person name="Althoff F."/>
            <person name="Araki T."/>
            <person name="Arteaga-Vazquez M.A."/>
            <person name="Balasubrmanian S."/>
            <person name="Barry K."/>
            <person name="Bauer D."/>
            <person name="Boehm C.R."/>
            <person name="Briginshaw L."/>
            <person name="Caballero-Perez J."/>
            <person name="Catarino B."/>
            <person name="Chen F."/>
            <person name="Chiyoda S."/>
            <person name="Chovatia M."/>
            <person name="Davies K.M."/>
            <person name="Delmans M."/>
            <person name="Demura T."/>
            <person name="Dierschke T."/>
            <person name="Dolan L."/>
            <person name="Dorantes-Acosta A.E."/>
            <person name="Eklund D.M."/>
            <person name="Florent S.N."/>
            <person name="Flores-Sandoval E."/>
            <person name="Fujiyama A."/>
            <person name="Fukuzawa H."/>
            <person name="Galik B."/>
            <person name="Grimanelli D."/>
            <person name="Grimwood J."/>
            <person name="Grossniklaus U."/>
            <person name="Hamada T."/>
            <person name="Haseloff J."/>
            <person name="Hetherington A.J."/>
            <person name="Higo A."/>
            <person name="Hirakawa Y."/>
            <person name="Hundley H.N."/>
            <person name="Ikeda Y."/>
            <person name="Inoue K."/>
            <person name="Inoue S.I."/>
            <person name="Ishida S."/>
            <person name="Jia Q."/>
            <person name="Kakita M."/>
            <person name="Kanazawa T."/>
            <person name="Kawai Y."/>
            <person name="Kawashima T."/>
            <person name="Kennedy M."/>
            <person name="Kinose K."/>
            <person name="Kinoshita T."/>
            <person name="Kohara Y."/>
            <person name="Koide E."/>
            <person name="Komatsu K."/>
            <person name="Kopischke S."/>
            <person name="Kubo M."/>
            <person name="Kyozuka J."/>
            <person name="Lagercrantz U."/>
            <person name="Lin S.S."/>
            <person name="Lindquist E."/>
            <person name="Lipzen A.M."/>
            <person name="Lu C.W."/>
            <person name="De Luna E."/>
            <person name="Martienssen R.A."/>
            <person name="Minamino N."/>
            <person name="Mizutani M."/>
            <person name="Mizutani M."/>
            <person name="Mochizuki N."/>
            <person name="Monte I."/>
            <person name="Mosher R."/>
            <person name="Nagasaki H."/>
            <person name="Nakagami H."/>
            <person name="Naramoto S."/>
            <person name="Nishitani K."/>
            <person name="Ohtani M."/>
            <person name="Okamoto T."/>
            <person name="Okumura M."/>
            <person name="Phillips J."/>
            <person name="Pollak B."/>
            <person name="Reinders A."/>
            <person name="Rovekamp M."/>
            <person name="Sano R."/>
            <person name="Sawa S."/>
            <person name="Schmid M.W."/>
            <person name="Shirakawa M."/>
            <person name="Solano R."/>
            <person name="Spunde A."/>
            <person name="Suetsugu N."/>
            <person name="Sugano S."/>
            <person name="Sugiyama A."/>
            <person name="Sun R."/>
            <person name="Suzuki Y."/>
            <person name="Takenaka M."/>
            <person name="Takezawa D."/>
            <person name="Tomogane H."/>
            <person name="Tsuzuki M."/>
            <person name="Ueda T."/>
            <person name="Umeda M."/>
            <person name="Ward J.M."/>
            <person name="Watanabe Y."/>
            <person name="Yazaki K."/>
            <person name="Yokoyama R."/>
            <person name="Yoshitake Y."/>
            <person name="Yotsui I."/>
            <person name="Zachgo S."/>
            <person name="Schmutz J."/>
        </authorList>
    </citation>
    <scope>NUCLEOTIDE SEQUENCE [LARGE SCALE GENOMIC DNA]</scope>
    <source>
        <strain evidence="3">Tak-1</strain>
    </source>
</reference>
<evidence type="ECO:0000313" key="3">
    <source>
        <dbReference type="Proteomes" id="UP000244005"/>
    </source>
</evidence>
<evidence type="ECO:0000313" key="2">
    <source>
        <dbReference type="EMBL" id="PTQ37467.1"/>
    </source>
</evidence>
<protein>
    <submittedName>
        <fullName evidence="2">Uncharacterized protein</fullName>
    </submittedName>
</protein>
<dbReference type="Proteomes" id="UP000244005">
    <property type="component" value="Unassembled WGS sequence"/>
</dbReference>
<keyword evidence="3" id="KW-1185">Reference proteome</keyword>